<dbReference type="InterPro" id="IPR036280">
    <property type="entry name" value="Multihaem_cyt_sf"/>
</dbReference>
<dbReference type="SMART" id="SM01235">
    <property type="entry name" value="Haem_bd"/>
    <property type="match status" value="1"/>
</dbReference>
<dbReference type="SUPFAM" id="SSF48695">
    <property type="entry name" value="Multiheme cytochromes"/>
    <property type="match status" value="1"/>
</dbReference>
<protein>
    <recommendedName>
        <fullName evidence="1">Haem-binding domain-containing protein</fullName>
    </recommendedName>
</protein>
<name>A0A3B0TQI6_9ZZZZ</name>
<accession>A0A3B0TQI6</accession>
<dbReference type="EMBL" id="UOEL01000127">
    <property type="protein sequence ID" value="VAW15647.1"/>
    <property type="molecule type" value="Genomic_DNA"/>
</dbReference>
<evidence type="ECO:0000259" key="1">
    <source>
        <dbReference type="SMART" id="SM01235"/>
    </source>
</evidence>
<feature type="domain" description="Haem-binding" evidence="1">
    <location>
        <begin position="13"/>
        <end position="148"/>
    </location>
</feature>
<evidence type="ECO:0000313" key="2">
    <source>
        <dbReference type="EMBL" id="VAW15647.1"/>
    </source>
</evidence>
<dbReference type="AlphaFoldDB" id="A0A3B0TQI6"/>
<organism evidence="2">
    <name type="scientific">hydrothermal vent metagenome</name>
    <dbReference type="NCBI Taxonomy" id="652676"/>
    <lineage>
        <taxon>unclassified sequences</taxon>
        <taxon>metagenomes</taxon>
        <taxon>ecological metagenomes</taxon>
    </lineage>
</organism>
<dbReference type="Pfam" id="PF14376">
    <property type="entry name" value="Haem_bd"/>
    <property type="match status" value="1"/>
</dbReference>
<proteinExistence type="predicted"/>
<gene>
    <name evidence="2" type="ORF">MNBD_BACTEROID03-2329</name>
</gene>
<reference evidence="2" key="1">
    <citation type="submission" date="2018-06" db="EMBL/GenBank/DDBJ databases">
        <authorList>
            <person name="Zhirakovskaya E."/>
        </authorList>
    </citation>
    <scope>NUCLEOTIDE SEQUENCE</scope>
</reference>
<dbReference type="InterPro" id="IPR025992">
    <property type="entry name" value="Haem-bd"/>
</dbReference>
<sequence length="151" mass="17906">MKKHIKKILFALVVVFIGIQFIPKNHNESSEVLTTDFMTTFNVPKNIEIQLRVSCYDCHSNNTNYPWYNKIQPVAWFMEGHINEAKAELNFSEFGNYSKRRQKSKLKSMISQIRDNEMPLLSYTLIHRDAKLSEKDKELLEEWLTHLRDNL</sequence>